<evidence type="ECO:0000313" key="6">
    <source>
        <dbReference type="Proteomes" id="UP000001306"/>
    </source>
</evidence>
<feature type="region of interest" description="Disordered" evidence="4">
    <location>
        <begin position="230"/>
        <end position="282"/>
    </location>
</feature>
<reference evidence="5 6" key="1">
    <citation type="journal article" date="2004" name="Mol. Plant Microbe Interact.">
        <title>The genome sequence of the Gram-positive sugarcane pathogen Leifsonia xyli subsp. xyli.</title>
        <authorList>
            <person name="Monteiro-Vitorello C.B."/>
            <person name="Camargo L.E.A."/>
            <person name="Van Sluys M.A."/>
            <person name="Kitajima J.P."/>
            <person name="Truffi D."/>
            <person name="do Amaral A.M."/>
            <person name="Harakava R."/>
            <person name="de Oliveira J.C.F."/>
            <person name="Wood D."/>
            <person name="de Oliveira M.C."/>
            <person name="Miyaki C.Y."/>
            <person name="Takita M.A."/>
            <person name="da Silva A.C.R."/>
            <person name="Furlan L.R."/>
            <person name="Carraro D.M."/>
            <person name="Camarotte G."/>
            <person name="Almeida N.F. Jr."/>
            <person name="Carrer H."/>
            <person name="Coutinho L.L."/>
            <person name="El-Dorry H.A."/>
            <person name="Ferro M.I.T."/>
            <person name="Gagliardi P.R."/>
            <person name="Giglioti E."/>
            <person name="Goldman M.H.S."/>
            <person name="Goldman G.H."/>
            <person name="Kimura E.T."/>
            <person name="Ferro E.S."/>
            <person name="Kuramae E.E."/>
            <person name="Lemos E.G.M."/>
            <person name="Lemos M.V.F."/>
            <person name="Mauro S.M.Z."/>
            <person name="Machado M.A."/>
            <person name="Marino C.L."/>
            <person name="Menck C.F."/>
            <person name="Nunes L.R."/>
            <person name="Oliveira R.C."/>
            <person name="Pereira G.G."/>
            <person name="Siqueira W."/>
            <person name="de Souza A.A."/>
            <person name="Tsai S.M."/>
            <person name="Zanca A.S."/>
            <person name="Simpson A.J.G."/>
            <person name="Brumbley S.M."/>
            <person name="Setubal J.C."/>
        </authorList>
    </citation>
    <scope>NUCLEOTIDE SEQUENCE [LARGE SCALE GENOMIC DNA]</scope>
    <source>
        <strain evidence="5 6">CTCB07</strain>
    </source>
</reference>
<keyword evidence="6" id="KW-1185">Reference proteome</keyword>
<dbReference type="KEGG" id="lxx:Lxx18940"/>
<keyword evidence="2" id="KW-0560">Oxidoreductase</keyword>
<name>Q6ADC0_LEIXX</name>
<dbReference type="Pfam" id="PF00106">
    <property type="entry name" value="adh_short"/>
    <property type="match status" value="1"/>
</dbReference>
<dbReference type="HOGENOM" id="CLU_010194_2_10_11"/>
<evidence type="ECO:0000256" key="4">
    <source>
        <dbReference type="SAM" id="MobiDB-lite"/>
    </source>
</evidence>
<gene>
    <name evidence="5" type="ordered locus">Lxx18940</name>
</gene>
<dbReference type="Proteomes" id="UP000001306">
    <property type="component" value="Chromosome"/>
</dbReference>
<evidence type="ECO:0000256" key="1">
    <source>
        <dbReference type="ARBA" id="ARBA00006484"/>
    </source>
</evidence>
<comment type="similarity">
    <text evidence="1 3">Belongs to the short-chain dehydrogenases/reductases (SDR) family.</text>
</comment>
<dbReference type="PRINTS" id="PR00080">
    <property type="entry name" value="SDRFAMILY"/>
</dbReference>
<dbReference type="Gene3D" id="3.40.50.720">
    <property type="entry name" value="NAD(P)-binding Rossmann-like Domain"/>
    <property type="match status" value="1"/>
</dbReference>
<evidence type="ECO:0000313" key="5">
    <source>
        <dbReference type="EMBL" id="AAT89624.1"/>
    </source>
</evidence>
<evidence type="ECO:0000256" key="3">
    <source>
        <dbReference type="RuleBase" id="RU000363"/>
    </source>
</evidence>
<dbReference type="GO" id="GO:0016616">
    <property type="term" value="F:oxidoreductase activity, acting on the CH-OH group of donors, NAD or NADP as acceptor"/>
    <property type="evidence" value="ECO:0007669"/>
    <property type="project" value="UniProtKB-ARBA"/>
</dbReference>
<sequence>MGRMGKRVIVTGASSGIGAATVHLFRERGWEVVGVARRSDRLAALAAETGAETFAADLTRQEDVDALRDLLAATGGVHALVNNAGGARGLDSVESSSVEDWIWMFDINVIGTKRVISTLLPLMRQGAHETGHAGILNVTSIAGHTAYASGGGYNAAKFAERALTEVLRLELNGEPIRVIEVAPGMVATEEFSLVSFGGDREKRDAVYEDVPEPLTAEDVAEAIVHALTLPKHCGPGPHRDQTGGAGRAPPAPQGRAAGERLTSAATPSRIRTLPFRRRRNTA</sequence>
<organism evidence="5 6">
    <name type="scientific">Leifsonia xyli subsp. xyli (strain CTCB07)</name>
    <dbReference type="NCBI Taxonomy" id="281090"/>
    <lineage>
        <taxon>Bacteria</taxon>
        <taxon>Bacillati</taxon>
        <taxon>Actinomycetota</taxon>
        <taxon>Actinomycetes</taxon>
        <taxon>Micrococcales</taxon>
        <taxon>Microbacteriaceae</taxon>
        <taxon>Leifsonia</taxon>
    </lineage>
</organism>
<dbReference type="InterPro" id="IPR036291">
    <property type="entry name" value="NAD(P)-bd_dom_sf"/>
</dbReference>
<accession>Q6ADC0</accession>
<dbReference type="PANTHER" id="PTHR42901">
    <property type="entry name" value="ALCOHOL DEHYDROGENASE"/>
    <property type="match status" value="1"/>
</dbReference>
<dbReference type="SUPFAM" id="SSF51735">
    <property type="entry name" value="NAD(P)-binding Rossmann-fold domains"/>
    <property type="match status" value="1"/>
</dbReference>
<dbReference type="EMBL" id="AE016822">
    <property type="protein sequence ID" value="AAT89624.1"/>
    <property type="molecule type" value="Genomic_DNA"/>
</dbReference>
<evidence type="ECO:0000256" key="2">
    <source>
        <dbReference type="ARBA" id="ARBA00023002"/>
    </source>
</evidence>
<dbReference type="eggNOG" id="COG4221">
    <property type="taxonomic scope" value="Bacteria"/>
</dbReference>
<dbReference type="PANTHER" id="PTHR42901:SF1">
    <property type="entry name" value="ALCOHOL DEHYDROGENASE"/>
    <property type="match status" value="1"/>
</dbReference>
<dbReference type="InterPro" id="IPR002347">
    <property type="entry name" value="SDR_fam"/>
</dbReference>
<dbReference type="STRING" id="281090.Lxx18940"/>
<dbReference type="FunFam" id="3.40.50.720:FF:000047">
    <property type="entry name" value="NADP-dependent L-serine/L-allo-threonine dehydrogenase"/>
    <property type="match status" value="1"/>
</dbReference>
<dbReference type="AlphaFoldDB" id="Q6ADC0"/>
<dbReference type="PRINTS" id="PR00081">
    <property type="entry name" value="GDHRDH"/>
</dbReference>
<proteinExistence type="inferred from homology"/>
<protein>
    <submittedName>
        <fullName evidence="5">Oxidoreductase</fullName>
    </submittedName>
</protein>